<feature type="compositionally biased region" description="Polar residues" evidence="1">
    <location>
        <begin position="132"/>
        <end position="141"/>
    </location>
</feature>
<dbReference type="UCSC" id="F49F1.12">
    <property type="organism name" value="c. elegans"/>
</dbReference>
<dbReference type="InParanoid" id="Q9GZD7"/>
<dbReference type="eggNOG" id="ENOG502TK7Y">
    <property type="taxonomic scope" value="Eukaryota"/>
</dbReference>
<keyword evidence="2" id="KW-1133">Transmembrane helix</keyword>
<evidence type="ECO:0000256" key="2">
    <source>
        <dbReference type="SAM" id="Phobius"/>
    </source>
</evidence>
<dbReference type="AlphaFoldDB" id="Q9GZD7"/>
<dbReference type="PaxDb" id="6239-F49F1.12"/>
<keyword evidence="4" id="KW-1185">Reference proteome</keyword>
<evidence type="ECO:0000256" key="1">
    <source>
        <dbReference type="SAM" id="MobiDB-lite"/>
    </source>
</evidence>
<dbReference type="STRING" id="6239.F49F1.12.1"/>
<sequence>MAECIDSLFIYNIFIMTTSGILVMCFCKKTPPMSQCPVRPMTMSMREAQVSDVMADSTRTAMDNQKKSKKKKSKEPAKKKKKSADSSQKVSKKKKKSSKSKKSAEKKKPEVVAAMDPDVKSTQRSAERSEQPDQTAQTKTAKSGKDVAPAAAQTPAQDQGPLRSQPVGLPMAPGIKSMTAF</sequence>
<evidence type="ECO:0000313" key="4">
    <source>
        <dbReference type="Proteomes" id="UP000001940"/>
    </source>
</evidence>
<dbReference type="RefSeq" id="NP_500493.2">
    <property type="nucleotide sequence ID" value="NM_068092.2"/>
</dbReference>
<proteinExistence type="predicted"/>
<feature type="region of interest" description="Disordered" evidence="1">
    <location>
        <begin position="56"/>
        <end position="181"/>
    </location>
</feature>
<dbReference type="SMR" id="Q9GZD7"/>
<feature type="compositionally biased region" description="Low complexity" evidence="1">
    <location>
        <begin position="148"/>
        <end position="161"/>
    </location>
</feature>
<dbReference type="GeneID" id="186068"/>
<dbReference type="EMBL" id="BX284604">
    <property type="protein sequence ID" value="CCD66754.1"/>
    <property type="molecule type" value="Genomic_DNA"/>
</dbReference>
<keyword evidence="2" id="KW-0472">Membrane</keyword>
<feature type="compositionally biased region" description="Basic residues" evidence="1">
    <location>
        <begin position="67"/>
        <end position="82"/>
    </location>
</feature>
<dbReference type="HOGENOM" id="CLU_1490319_0_0_1"/>
<feature type="compositionally biased region" description="Basic residues" evidence="1">
    <location>
        <begin position="90"/>
        <end position="101"/>
    </location>
</feature>
<dbReference type="KEGG" id="cel:CELE_F49F1.12"/>
<dbReference type="CTD" id="186068"/>
<organism evidence="3 4">
    <name type="scientific">Caenorhabditis elegans</name>
    <dbReference type="NCBI Taxonomy" id="6239"/>
    <lineage>
        <taxon>Eukaryota</taxon>
        <taxon>Metazoa</taxon>
        <taxon>Ecdysozoa</taxon>
        <taxon>Nematoda</taxon>
        <taxon>Chromadorea</taxon>
        <taxon>Rhabditida</taxon>
        <taxon>Rhabditina</taxon>
        <taxon>Rhabditomorpha</taxon>
        <taxon>Rhabditoidea</taxon>
        <taxon>Rhabditidae</taxon>
        <taxon>Peloderinae</taxon>
        <taxon>Caenorhabditis</taxon>
    </lineage>
</organism>
<dbReference type="WormBase" id="F49F1.12">
    <property type="protein sequence ID" value="CE41656"/>
    <property type="gene ID" value="WBGene00018652"/>
</dbReference>
<dbReference type="Bgee" id="WBGene00018652">
    <property type="expression patterns" value="Expressed in material anatomical entity and 2 other cell types or tissues"/>
</dbReference>
<evidence type="ECO:0000313" key="3">
    <source>
        <dbReference type="EMBL" id="CCD66754.1"/>
    </source>
</evidence>
<protein>
    <submittedName>
        <fullName evidence="3">Uncharacterized protein</fullName>
    </submittedName>
</protein>
<name>Q9GZD7_CAEEL</name>
<evidence type="ECO:0000313" key="5">
    <source>
        <dbReference type="WormBase" id="F49F1.12"/>
    </source>
</evidence>
<dbReference type="AGR" id="WB:WBGene00018652"/>
<feature type="transmembrane region" description="Helical" evidence="2">
    <location>
        <begin position="6"/>
        <end position="27"/>
    </location>
</feature>
<dbReference type="Proteomes" id="UP000001940">
    <property type="component" value="Chromosome IV"/>
</dbReference>
<keyword evidence="2" id="KW-0812">Transmembrane</keyword>
<feature type="compositionally biased region" description="Basic and acidic residues" evidence="1">
    <location>
        <begin position="117"/>
        <end position="131"/>
    </location>
</feature>
<accession>Q9GZD7</accession>
<reference evidence="3 4" key="1">
    <citation type="journal article" date="1998" name="Science">
        <title>Genome sequence of the nematode C. elegans: a platform for investigating biology.</title>
        <authorList>
            <consortium name="The C. elegans sequencing consortium"/>
            <person name="Sulson J.E."/>
            <person name="Waterston R."/>
        </authorList>
    </citation>
    <scope>NUCLEOTIDE SEQUENCE [LARGE SCALE GENOMIC DNA]</scope>
    <source>
        <strain evidence="3 4">Bristol N2</strain>
    </source>
</reference>
<gene>
    <name evidence="3" type="ORF">CELE_F49F1.12</name>
    <name evidence="3 5" type="ORF">F49F1.12</name>
</gene>